<comment type="similarity">
    <text evidence="3">Belongs to the acetyltransferase family. RimJ subfamily.</text>
</comment>
<sequence>MEIKIEPLHREDTRKLLEFERKNRKFFEELVPSRGDDYYVSENFIQNLESLLDEQDQGLSYFYLIKDMQGTILGRMNLVDINQTQRFGHVGYRLGKDYTGKGIANQSLKLLMEKLDSLDVHQVRAKTTTNNIASQKVLEKNGFELVDTSDEEFMMNGQPLKFVYYEYQNKYL</sequence>
<dbReference type="SUPFAM" id="SSF55729">
    <property type="entry name" value="Acyl-CoA N-acyltransferases (Nat)"/>
    <property type="match status" value="1"/>
</dbReference>
<evidence type="ECO:0000313" key="5">
    <source>
        <dbReference type="EMBL" id="TFB22844.1"/>
    </source>
</evidence>
<keyword evidence="1 5" id="KW-0808">Transferase</keyword>
<dbReference type="InterPro" id="IPR051531">
    <property type="entry name" value="N-acetyltransferase"/>
</dbReference>
<dbReference type="OrthoDB" id="9801656at2"/>
<evidence type="ECO:0000259" key="4">
    <source>
        <dbReference type="PROSITE" id="PS51186"/>
    </source>
</evidence>
<dbReference type="Gene3D" id="3.40.630.30">
    <property type="match status" value="1"/>
</dbReference>
<evidence type="ECO:0000256" key="2">
    <source>
        <dbReference type="ARBA" id="ARBA00023315"/>
    </source>
</evidence>
<dbReference type="AlphaFoldDB" id="A0A4Y8IQU8"/>
<dbReference type="InterPro" id="IPR016181">
    <property type="entry name" value="Acyl_CoA_acyltransferase"/>
</dbReference>
<dbReference type="PANTHER" id="PTHR43792:SF8">
    <property type="entry name" value="[RIBOSOMAL PROTEIN US5]-ALANINE N-ACETYLTRANSFERASE"/>
    <property type="match status" value="1"/>
</dbReference>
<comment type="caution">
    <text evidence="5">The sequence shown here is derived from an EMBL/GenBank/DDBJ whole genome shotgun (WGS) entry which is preliminary data.</text>
</comment>
<dbReference type="EMBL" id="SOPW01000005">
    <property type="protein sequence ID" value="TFB22844.1"/>
    <property type="molecule type" value="Genomic_DNA"/>
</dbReference>
<feature type="domain" description="N-acetyltransferase" evidence="4">
    <location>
        <begin position="3"/>
        <end position="170"/>
    </location>
</feature>
<evidence type="ECO:0000313" key="6">
    <source>
        <dbReference type="Proteomes" id="UP000297975"/>
    </source>
</evidence>
<evidence type="ECO:0000256" key="3">
    <source>
        <dbReference type="ARBA" id="ARBA00038502"/>
    </source>
</evidence>
<reference evidence="5 6" key="1">
    <citation type="submission" date="2019-03" db="EMBL/GenBank/DDBJ databases">
        <authorList>
            <person name="He R.-H."/>
        </authorList>
    </citation>
    <scope>NUCLEOTIDE SEQUENCE [LARGE SCALE GENOMIC DNA]</scope>
    <source>
        <strain evidence="6">SH 714</strain>
    </source>
</reference>
<dbReference type="GO" id="GO:0008999">
    <property type="term" value="F:protein-N-terminal-alanine acetyltransferase activity"/>
    <property type="evidence" value="ECO:0007669"/>
    <property type="project" value="TreeGrafter"/>
</dbReference>
<dbReference type="GO" id="GO:0005737">
    <property type="term" value="C:cytoplasm"/>
    <property type="evidence" value="ECO:0007669"/>
    <property type="project" value="TreeGrafter"/>
</dbReference>
<keyword evidence="2" id="KW-0012">Acyltransferase</keyword>
<dbReference type="RefSeq" id="WP_134339576.1">
    <property type="nucleotide sequence ID" value="NZ_SOPW01000005.1"/>
</dbReference>
<gene>
    <name evidence="5" type="ORF">E3U55_06295</name>
</gene>
<keyword evidence="6" id="KW-1185">Reference proteome</keyword>
<dbReference type="PANTHER" id="PTHR43792">
    <property type="entry name" value="GNAT FAMILY, PUTATIVE (AFU_ORTHOLOGUE AFUA_3G00765)-RELATED-RELATED"/>
    <property type="match status" value="1"/>
</dbReference>
<name>A0A4Y8IQU8_9BACI</name>
<evidence type="ECO:0000256" key="1">
    <source>
        <dbReference type="ARBA" id="ARBA00022679"/>
    </source>
</evidence>
<dbReference type="Proteomes" id="UP000297975">
    <property type="component" value="Unassembled WGS sequence"/>
</dbReference>
<organism evidence="5 6">
    <name type="scientific">Filobacillus milosensis</name>
    <dbReference type="NCBI Taxonomy" id="94137"/>
    <lineage>
        <taxon>Bacteria</taxon>
        <taxon>Bacillati</taxon>
        <taxon>Bacillota</taxon>
        <taxon>Bacilli</taxon>
        <taxon>Bacillales</taxon>
        <taxon>Bacillaceae</taxon>
        <taxon>Filobacillus</taxon>
    </lineage>
</organism>
<accession>A0A4Y8IQU8</accession>
<protein>
    <submittedName>
        <fullName evidence="5">N-acetyltransferase</fullName>
    </submittedName>
</protein>
<dbReference type="InterPro" id="IPR000182">
    <property type="entry name" value="GNAT_dom"/>
</dbReference>
<dbReference type="Pfam" id="PF13302">
    <property type="entry name" value="Acetyltransf_3"/>
    <property type="match status" value="1"/>
</dbReference>
<dbReference type="PROSITE" id="PS51186">
    <property type="entry name" value="GNAT"/>
    <property type="match status" value="1"/>
</dbReference>
<proteinExistence type="inferred from homology"/>